<reference evidence="6 7" key="1">
    <citation type="submission" date="2023-06" db="EMBL/GenBank/DDBJ databases">
        <title>Alteromonas sp. ASW11-36 isolated from intertidal sand.</title>
        <authorList>
            <person name="Li Y."/>
        </authorList>
    </citation>
    <scope>NUCLEOTIDE SEQUENCE [LARGE SCALE GENOMIC DNA]</scope>
    <source>
        <strain evidence="6 7">ASW11-36</strain>
    </source>
</reference>
<dbReference type="InterPro" id="IPR000847">
    <property type="entry name" value="LysR_HTH_N"/>
</dbReference>
<evidence type="ECO:0000313" key="6">
    <source>
        <dbReference type="EMBL" id="MDM7859575.1"/>
    </source>
</evidence>
<evidence type="ECO:0000256" key="2">
    <source>
        <dbReference type="ARBA" id="ARBA00023015"/>
    </source>
</evidence>
<dbReference type="InterPro" id="IPR050176">
    <property type="entry name" value="LTTR"/>
</dbReference>
<evidence type="ECO:0000259" key="5">
    <source>
        <dbReference type="PROSITE" id="PS50931"/>
    </source>
</evidence>
<evidence type="ECO:0000256" key="1">
    <source>
        <dbReference type="ARBA" id="ARBA00009437"/>
    </source>
</evidence>
<dbReference type="InterPro" id="IPR005119">
    <property type="entry name" value="LysR_subst-bd"/>
</dbReference>
<dbReference type="PROSITE" id="PS50931">
    <property type="entry name" value="HTH_LYSR"/>
    <property type="match status" value="1"/>
</dbReference>
<dbReference type="Pfam" id="PF00126">
    <property type="entry name" value="HTH_1"/>
    <property type="match status" value="1"/>
</dbReference>
<dbReference type="Gene3D" id="1.10.10.10">
    <property type="entry name" value="Winged helix-like DNA-binding domain superfamily/Winged helix DNA-binding domain"/>
    <property type="match status" value="1"/>
</dbReference>
<dbReference type="PANTHER" id="PTHR30579">
    <property type="entry name" value="TRANSCRIPTIONAL REGULATOR"/>
    <property type="match status" value="1"/>
</dbReference>
<comment type="caution">
    <text evidence="6">The sequence shown here is derived from an EMBL/GenBank/DDBJ whole genome shotgun (WGS) entry which is preliminary data.</text>
</comment>
<dbReference type="Gene3D" id="3.40.190.10">
    <property type="entry name" value="Periplasmic binding protein-like II"/>
    <property type="match status" value="2"/>
</dbReference>
<dbReference type="RefSeq" id="WP_289363626.1">
    <property type="nucleotide sequence ID" value="NZ_JAUCBP010000002.1"/>
</dbReference>
<dbReference type="SUPFAM" id="SSF53850">
    <property type="entry name" value="Periplasmic binding protein-like II"/>
    <property type="match status" value="1"/>
</dbReference>
<evidence type="ECO:0000256" key="4">
    <source>
        <dbReference type="ARBA" id="ARBA00023163"/>
    </source>
</evidence>
<dbReference type="Proteomes" id="UP001234343">
    <property type="component" value="Unassembled WGS sequence"/>
</dbReference>
<dbReference type="EMBL" id="JAUCBP010000002">
    <property type="protein sequence ID" value="MDM7859575.1"/>
    <property type="molecule type" value="Genomic_DNA"/>
</dbReference>
<dbReference type="InterPro" id="IPR036390">
    <property type="entry name" value="WH_DNA-bd_sf"/>
</dbReference>
<dbReference type="SUPFAM" id="SSF46785">
    <property type="entry name" value="Winged helix' DNA-binding domain"/>
    <property type="match status" value="1"/>
</dbReference>
<keyword evidence="7" id="KW-1185">Reference proteome</keyword>
<dbReference type="Pfam" id="PF03466">
    <property type="entry name" value="LysR_substrate"/>
    <property type="match status" value="1"/>
</dbReference>
<proteinExistence type="inferred from homology"/>
<dbReference type="InterPro" id="IPR036388">
    <property type="entry name" value="WH-like_DNA-bd_sf"/>
</dbReference>
<name>A0ABT7STR9_9ALTE</name>
<keyword evidence="2" id="KW-0805">Transcription regulation</keyword>
<evidence type="ECO:0000313" key="7">
    <source>
        <dbReference type="Proteomes" id="UP001234343"/>
    </source>
</evidence>
<feature type="domain" description="HTH lysR-type" evidence="5">
    <location>
        <begin position="6"/>
        <end position="61"/>
    </location>
</feature>
<dbReference type="PANTHER" id="PTHR30579:SF7">
    <property type="entry name" value="HTH-TYPE TRANSCRIPTIONAL REGULATOR LRHA-RELATED"/>
    <property type="match status" value="1"/>
</dbReference>
<keyword evidence="4" id="KW-0804">Transcription</keyword>
<accession>A0ABT7STR9</accession>
<evidence type="ECO:0000256" key="3">
    <source>
        <dbReference type="ARBA" id="ARBA00023125"/>
    </source>
</evidence>
<sequence length="288" mass="32320">MKQLSMDTLRTFVTIINQGGFAKAGDVLGRSQPAISLQIKKLEEQLEQKLFHKVGQRYEPTNTGRWLLDKAQQILAINDEVFRYTTQDPLRGRMRLGIPSEFASILLPSIIGEFSAQYPDVALEVTSSLSYDLLNEDKRNQFDVVLALTGPERAQDADYSVQDDMVWIGDRSLPTKSDMISLVLAPEGCVYRSRVIERLKQQTIPWRIAYTNADLSGLSAAIKQGIGITALARRSVPDNLNVVSRRYLPNLGSIHICLFDFARQRQSSSQATISKTLTEFIASRLPRS</sequence>
<keyword evidence="3" id="KW-0238">DNA-binding</keyword>
<protein>
    <submittedName>
        <fullName evidence="6">LysR family transcriptional regulator</fullName>
    </submittedName>
</protein>
<dbReference type="PRINTS" id="PR00039">
    <property type="entry name" value="HTHLYSR"/>
</dbReference>
<gene>
    <name evidence="6" type="ORF">QTP81_03010</name>
</gene>
<organism evidence="6 7">
    <name type="scientific">Alteromonas arenosi</name>
    <dbReference type="NCBI Taxonomy" id="3055817"/>
    <lineage>
        <taxon>Bacteria</taxon>
        <taxon>Pseudomonadati</taxon>
        <taxon>Pseudomonadota</taxon>
        <taxon>Gammaproteobacteria</taxon>
        <taxon>Alteromonadales</taxon>
        <taxon>Alteromonadaceae</taxon>
        <taxon>Alteromonas/Salinimonas group</taxon>
        <taxon>Alteromonas</taxon>
    </lineage>
</organism>
<comment type="similarity">
    <text evidence="1">Belongs to the LysR transcriptional regulatory family.</text>
</comment>